<dbReference type="KEGG" id="cdep:91088934"/>
<dbReference type="EMBL" id="CP143788">
    <property type="protein sequence ID" value="WVN89499.1"/>
    <property type="molecule type" value="Genomic_DNA"/>
</dbReference>
<dbReference type="RefSeq" id="XP_066070199.1">
    <property type="nucleotide sequence ID" value="XM_066214102.1"/>
</dbReference>
<reference evidence="2" key="1">
    <citation type="submission" date="2016-06" db="EMBL/GenBank/DDBJ databases">
        <authorList>
            <person name="Cuomo C."/>
            <person name="Litvintseva A."/>
            <person name="Heitman J."/>
            <person name="Chen Y."/>
            <person name="Sun S."/>
            <person name="Springer D."/>
            <person name="Dromer F."/>
            <person name="Young S."/>
            <person name="Zeng Q."/>
            <person name="Chapman S."/>
            <person name="Gujja S."/>
            <person name="Saif S."/>
            <person name="Birren B."/>
        </authorList>
    </citation>
    <scope>NUCLEOTIDE SEQUENCE</scope>
    <source>
        <strain evidence="2">CBS 7841</strain>
    </source>
</reference>
<dbReference type="Pfam" id="PF12937">
    <property type="entry name" value="F-box-like"/>
    <property type="match status" value="1"/>
</dbReference>
<sequence length="393" mass="46073">MGTLTLTSRPSSPEKFNVILPEDIWRKIISVIDSPTTLCALARTCRAMSSLSSPFLWYRVSVGLHHKSSMKIGYIGSTRAWIKPLALPLLTAGLRRQTRIMDFYFECLEWTLSRYRRKHHYLALFVNVKVVRIHLESMCGPMFPYTVRELWRRREDAYNEKYARTLPPCEKMVYVGPCNPSSCFSNYGIWFASWGTSDMSCRVPKKLVIVLKANSYDIDFTFNPLTLSVISMCQIQDLHDIVIIFYQGKDRRKHLSAIMNTPWRNFLEELVIVLKITRKRHTRTRITLVNTGCFEARWLGFNEPVKEQLVQQRVNEELKTEGLSRWGMEFFERFPEHVTHSYENEDVDKTKLLELNAGKEKERLLSMSEYLQTEDWEGELEESEVKQWLDGLS</sequence>
<protein>
    <recommendedName>
        <fullName evidence="1">F-box domain-containing protein</fullName>
    </recommendedName>
</protein>
<feature type="domain" description="F-box" evidence="1">
    <location>
        <begin position="20"/>
        <end position="61"/>
    </location>
</feature>
<reference evidence="2" key="2">
    <citation type="journal article" date="2022" name="Elife">
        <title>Obligate sexual reproduction of a homothallic fungus closely related to the Cryptococcus pathogenic species complex.</title>
        <authorList>
            <person name="Passer A.R."/>
            <person name="Clancey S.A."/>
            <person name="Shea T."/>
            <person name="David-Palma M."/>
            <person name="Averette A.F."/>
            <person name="Boekhout T."/>
            <person name="Porcel B.M."/>
            <person name="Nowrousian M."/>
            <person name="Cuomo C.A."/>
            <person name="Sun S."/>
            <person name="Heitman J."/>
            <person name="Coelho M.A."/>
        </authorList>
    </citation>
    <scope>NUCLEOTIDE SEQUENCE</scope>
    <source>
        <strain evidence="2">CBS 7841</strain>
    </source>
</reference>
<gene>
    <name evidence="2" type="ORF">L203_104724</name>
</gene>
<reference evidence="2" key="3">
    <citation type="submission" date="2024-01" db="EMBL/GenBank/DDBJ databases">
        <authorList>
            <person name="Coelho M.A."/>
            <person name="David-Palma M."/>
            <person name="Shea T."/>
            <person name="Sun S."/>
            <person name="Cuomo C.A."/>
            <person name="Heitman J."/>
        </authorList>
    </citation>
    <scope>NUCLEOTIDE SEQUENCE</scope>
    <source>
        <strain evidence="2">CBS 7841</strain>
    </source>
</reference>
<evidence type="ECO:0000313" key="2">
    <source>
        <dbReference type="EMBL" id="WVN89499.1"/>
    </source>
</evidence>
<evidence type="ECO:0000259" key="1">
    <source>
        <dbReference type="Pfam" id="PF12937"/>
    </source>
</evidence>
<dbReference type="SUPFAM" id="SSF81383">
    <property type="entry name" value="F-box domain"/>
    <property type="match status" value="1"/>
</dbReference>
<accession>A0AAJ8JW72</accession>
<evidence type="ECO:0000313" key="3">
    <source>
        <dbReference type="Proteomes" id="UP000094043"/>
    </source>
</evidence>
<organism evidence="2 3">
    <name type="scientific">Cryptococcus depauperatus CBS 7841</name>
    <dbReference type="NCBI Taxonomy" id="1295531"/>
    <lineage>
        <taxon>Eukaryota</taxon>
        <taxon>Fungi</taxon>
        <taxon>Dikarya</taxon>
        <taxon>Basidiomycota</taxon>
        <taxon>Agaricomycotina</taxon>
        <taxon>Tremellomycetes</taxon>
        <taxon>Tremellales</taxon>
        <taxon>Cryptococcaceae</taxon>
        <taxon>Cryptococcus</taxon>
    </lineage>
</organism>
<dbReference type="Proteomes" id="UP000094043">
    <property type="component" value="Chromosome 5"/>
</dbReference>
<dbReference type="InterPro" id="IPR036047">
    <property type="entry name" value="F-box-like_dom_sf"/>
</dbReference>
<name>A0AAJ8JW72_9TREE</name>
<proteinExistence type="predicted"/>
<dbReference type="InterPro" id="IPR001810">
    <property type="entry name" value="F-box_dom"/>
</dbReference>
<keyword evidence="3" id="KW-1185">Reference proteome</keyword>
<dbReference type="GeneID" id="91088934"/>
<dbReference type="AlphaFoldDB" id="A0AAJ8JW72"/>